<dbReference type="EC" id="2.1.1.220" evidence="2"/>
<protein>
    <recommendedName>
        <fullName evidence="3">tRNA (adenine(58)-N(1))-methyltransferase catalytic subunit TRM61</fullName>
        <ecNumber evidence="2">2.1.1.220</ecNumber>
    </recommendedName>
    <alternativeName>
        <fullName evidence="9">tRNA(m1A58)-methyltransferase subunit TRM61</fullName>
    </alternativeName>
</protein>
<evidence type="ECO:0000256" key="9">
    <source>
        <dbReference type="ARBA" id="ARBA00033309"/>
    </source>
</evidence>
<comment type="subcellular location">
    <subcellularLocation>
        <location evidence="1">Nucleus</location>
    </subcellularLocation>
</comment>
<dbReference type="Gene3D" id="3.10.330.20">
    <property type="match status" value="1"/>
</dbReference>
<organism evidence="12 13">
    <name type="scientific">Oidiodendron maius (strain Zn)</name>
    <dbReference type="NCBI Taxonomy" id="913774"/>
    <lineage>
        <taxon>Eukaryota</taxon>
        <taxon>Fungi</taxon>
        <taxon>Dikarya</taxon>
        <taxon>Ascomycota</taxon>
        <taxon>Pezizomycotina</taxon>
        <taxon>Leotiomycetes</taxon>
        <taxon>Leotiomycetes incertae sedis</taxon>
        <taxon>Myxotrichaceae</taxon>
        <taxon>Oidiodendron</taxon>
    </lineage>
</organism>
<gene>
    <name evidence="12" type="ORF">OIDMADRAFT_121924</name>
</gene>
<keyword evidence="13" id="KW-1185">Reference proteome</keyword>
<keyword evidence="4" id="KW-0489">Methyltransferase</keyword>
<evidence type="ECO:0000256" key="2">
    <source>
        <dbReference type="ARBA" id="ARBA00012796"/>
    </source>
</evidence>
<keyword evidence="5" id="KW-0808">Transferase</keyword>
<dbReference type="EMBL" id="KN832875">
    <property type="protein sequence ID" value="KIN01647.1"/>
    <property type="molecule type" value="Genomic_DNA"/>
</dbReference>
<evidence type="ECO:0000256" key="8">
    <source>
        <dbReference type="ARBA" id="ARBA00023242"/>
    </source>
</evidence>
<dbReference type="Gene3D" id="3.40.50.150">
    <property type="entry name" value="Vaccinia Virus protein VP39"/>
    <property type="match status" value="1"/>
</dbReference>
<evidence type="ECO:0000256" key="7">
    <source>
        <dbReference type="ARBA" id="ARBA00022694"/>
    </source>
</evidence>
<dbReference type="FunCoup" id="A0A0C3HH50">
    <property type="interactions" value="646"/>
</dbReference>
<proteinExistence type="predicted"/>
<name>A0A0C3HH50_OIDMZ</name>
<evidence type="ECO:0000256" key="10">
    <source>
        <dbReference type="SAM" id="MobiDB-lite"/>
    </source>
</evidence>
<feature type="region of interest" description="Disordered" evidence="10">
    <location>
        <begin position="289"/>
        <end position="320"/>
    </location>
</feature>
<dbReference type="HOGENOM" id="CLU_025402_2_0_1"/>
<evidence type="ECO:0000256" key="4">
    <source>
        <dbReference type="ARBA" id="ARBA00022603"/>
    </source>
</evidence>
<dbReference type="InParanoid" id="A0A0C3HH50"/>
<evidence type="ECO:0000256" key="5">
    <source>
        <dbReference type="ARBA" id="ARBA00022679"/>
    </source>
</evidence>
<keyword evidence="6" id="KW-0949">S-adenosyl-L-methionine</keyword>
<feature type="compositionally biased region" description="Basic and acidic residues" evidence="10">
    <location>
        <begin position="106"/>
        <end position="115"/>
    </location>
</feature>
<dbReference type="Proteomes" id="UP000054321">
    <property type="component" value="Unassembled WGS sequence"/>
</dbReference>
<dbReference type="Pfam" id="PF08704">
    <property type="entry name" value="GCD14"/>
    <property type="match status" value="2"/>
</dbReference>
<evidence type="ECO:0000259" key="11">
    <source>
        <dbReference type="Pfam" id="PF08704"/>
    </source>
</evidence>
<evidence type="ECO:0000313" key="13">
    <source>
        <dbReference type="Proteomes" id="UP000054321"/>
    </source>
</evidence>
<dbReference type="InterPro" id="IPR014816">
    <property type="entry name" value="tRNA_MeTrfase_Gcd14"/>
</dbReference>
<feature type="compositionally biased region" description="Basic and acidic residues" evidence="10">
    <location>
        <begin position="488"/>
        <end position="500"/>
    </location>
</feature>
<evidence type="ECO:0000256" key="3">
    <source>
        <dbReference type="ARBA" id="ARBA00015963"/>
    </source>
</evidence>
<dbReference type="GO" id="GO:0160107">
    <property type="term" value="F:tRNA (adenine(58)-N1)-methyltransferase activity"/>
    <property type="evidence" value="ECO:0007669"/>
    <property type="project" value="UniProtKB-EC"/>
</dbReference>
<feature type="domain" description="tRNA (adenine(58)-N(1))-methyltransferase catalytic subunit TRM61 C-terminal" evidence="11">
    <location>
        <begin position="140"/>
        <end position="289"/>
    </location>
</feature>
<accession>A0A0C3HH50</accession>
<reference evidence="12 13" key="1">
    <citation type="submission" date="2014-04" db="EMBL/GenBank/DDBJ databases">
        <authorList>
            <consortium name="DOE Joint Genome Institute"/>
            <person name="Kuo A."/>
            <person name="Martino E."/>
            <person name="Perotto S."/>
            <person name="Kohler A."/>
            <person name="Nagy L.G."/>
            <person name="Floudas D."/>
            <person name="Copeland A."/>
            <person name="Barry K.W."/>
            <person name="Cichocki N."/>
            <person name="Veneault-Fourrey C."/>
            <person name="LaButti K."/>
            <person name="Lindquist E.A."/>
            <person name="Lipzen A."/>
            <person name="Lundell T."/>
            <person name="Morin E."/>
            <person name="Murat C."/>
            <person name="Sun H."/>
            <person name="Tunlid A."/>
            <person name="Henrissat B."/>
            <person name="Grigoriev I.V."/>
            <person name="Hibbett D.S."/>
            <person name="Martin F."/>
            <person name="Nordberg H.P."/>
            <person name="Cantor M.N."/>
            <person name="Hua S.X."/>
        </authorList>
    </citation>
    <scope>NUCLEOTIDE SEQUENCE [LARGE SCALE GENOMIC DNA]</scope>
    <source>
        <strain evidence="12 13">Zn</strain>
    </source>
</reference>
<dbReference type="SUPFAM" id="SSF53335">
    <property type="entry name" value="S-adenosyl-L-methionine-dependent methyltransferases"/>
    <property type="match status" value="1"/>
</dbReference>
<dbReference type="PROSITE" id="PS51620">
    <property type="entry name" value="SAM_TRM61"/>
    <property type="match status" value="1"/>
</dbReference>
<dbReference type="STRING" id="913774.A0A0C3HH50"/>
<dbReference type="InterPro" id="IPR029063">
    <property type="entry name" value="SAM-dependent_MTases_sf"/>
</dbReference>
<dbReference type="PANTHER" id="PTHR12133">
    <property type="entry name" value="TRNA (ADENINE(58)-N(1))-METHYLTRANSFERASE"/>
    <property type="match status" value="1"/>
</dbReference>
<keyword evidence="7" id="KW-0819">tRNA processing</keyword>
<dbReference type="GO" id="GO:0030488">
    <property type="term" value="P:tRNA methylation"/>
    <property type="evidence" value="ECO:0007669"/>
    <property type="project" value="InterPro"/>
</dbReference>
<evidence type="ECO:0000256" key="1">
    <source>
        <dbReference type="ARBA" id="ARBA00004123"/>
    </source>
</evidence>
<evidence type="ECO:0000313" key="12">
    <source>
        <dbReference type="EMBL" id="KIN01647.1"/>
    </source>
</evidence>
<dbReference type="AlphaFoldDB" id="A0A0C3HH50"/>
<feature type="compositionally biased region" description="Basic and acidic residues" evidence="10">
    <location>
        <begin position="75"/>
        <end position="98"/>
    </location>
</feature>
<keyword evidence="8" id="KW-0539">Nucleus</keyword>
<dbReference type="OrthoDB" id="1925287at2759"/>
<dbReference type="InterPro" id="IPR049470">
    <property type="entry name" value="TRM61_C"/>
</dbReference>
<reference evidence="13" key="2">
    <citation type="submission" date="2015-01" db="EMBL/GenBank/DDBJ databases">
        <title>Evolutionary Origins and Diversification of the Mycorrhizal Mutualists.</title>
        <authorList>
            <consortium name="DOE Joint Genome Institute"/>
            <consortium name="Mycorrhizal Genomics Consortium"/>
            <person name="Kohler A."/>
            <person name="Kuo A."/>
            <person name="Nagy L.G."/>
            <person name="Floudas D."/>
            <person name="Copeland A."/>
            <person name="Barry K.W."/>
            <person name="Cichocki N."/>
            <person name="Veneault-Fourrey C."/>
            <person name="LaButti K."/>
            <person name="Lindquist E.A."/>
            <person name="Lipzen A."/>
            <person name="Lundell T."/>
            <person name="Morin E."/>
            <person name="Murat C."/>
            <person name="Riley R."/>
            <person name="Ohm R."/>
            <person name="Sun H."/>
            <person name="Tunlid A."/>
            <person name="Henrissat B."/>
            <person name="Grigoriev I.V."/>
            <person name="Hibbett D.S."/>
            <person name="Martin F."/>
        </authorList>
    </citation>
    <scope>NUCLEOTIDE SEQUENCE [LARGE SCALE GENOMIC DNA]</scope>
    <source>
        <strain evidence="13">Zn</strain>
    </source>
</reference>
<dbReference type="GO" id="GO:0031515">
    <property type="term" value="C:tRNA (m1A) methyltransferase complex"/>
    <property type="evidence" value="ECO:0007669"/>
    <property type="project" value="InterPro"/>
</dbReference>
<sequence>MAPQTSPFLHPGPVSVADSLAIVHLRRDLHVPTILRERDEDGDGYSEGKVVNTRFGSFPHKTLIGLPWGSQVRASKVDTGSRGRRGKGQEKKRMREDPDTQDEPEASNKRPKLTEEQGVSEVSTPAAAKEDTDVVAASTGFIHLLPPTPENWTISLPHRTQVVYTPDYSYILHRLRARPGTSIIEAGAGSGSFTHASARAIFNGYPHAGAANGFPAKKRKTGKVWSFEFHEQRHEKLQKEIREHSLEGLVQITHRDVCTDGFLVDGESPAANAVFLDLPAPWLALPHLARSRPAPSPTPGEIEDAEHASSVPAGSDSTDQPFVSPLNPTGPVHLCTFSPCIEQVQRTISSMRRLGWVDISMVEIAQKRIDVIRQRVGIDGGAQRGFLTTPASVDEALQRLIEVEGSFKSFHENGDKAQEKKSKKINPNNRQKLMESLVEKKAYKDGRLVHKTESEVRSHTSYLVFAILPQEWSEEEEKKARAEWPIKIRRDDDKTGEDRVIGMNENKAKKAERHAKKEKPMPENRTSDDDSENKMVLKQEASVEDQTEL</sequence>
<feature type="compositionally biased region" description="Basic and acidic residues" evidence="10">
    <location>
        <begin position="518"/>
        <end position="537"/>
    </location>
</feature>
<evidence type="ECO:0000256" key="6">
    <source>
        <dbReference type="ARBA" id="ARBA00022691"/>
    </source>
</evidence>
<dbReference type="GO" id="GO:0005634">
    <property type="term" value="C:nucleus"/>
    <property type="evidence" value="ECO:0007669"/>
    <property type="project" value="UniProtKB-SubCell"/>
</dbReference>
<dbReference type="PANTHER" id="PTHR12133:SF2">
    <property type="entry name" value="TRNA (ADENINE(58)-N(1))-METHYLTRANSFERASE CATALYTIC SUBUNIT TRMT61A"/>
    <property type="match status" value="1"/>
</dbReference>
<feature type="domain" description="tRNA (adenine(58)-N(1))-methyltransferase catalytic subunit TRM61 C-terminal" evidence="11">
    <location>
        <begin position="333"/>
        <end position="467"/>
    </location>
</feature>
<feature type="region of interest" description="Disordered" evidence="10">
    <location>
        <begin position="73"/>
        <end position="131"/>
    </location>
</feature>
<feature type="region of interest" description="Disordered" evidence="10">
    <location>
        <begin position="488"/>
        <end position="549"/>
    </location>
</feature>